<dbReference type="RefSeq" id="WP_091641470.1">
    <property type="nucleotide sequence ID" value="NZ_FOEG01000002.1"/>
</dbReference>
<name>A0A1H8S6J6_9GAMM</name>
<keyword evidence="1" id="KW-0812">Transmembrane</keyword>
<dbReference type="STRING" id="406100.SAMN04488052_102521"/>
<reference evidence="2 3" key="1">
    <citation type="submission" date="2016-10" db="EMBL/GenBank/DDBJ databases">
        <authorList>
            <person name="de Groot N.N."/>
        </authorList>
    </citation>
    <scope>NUCLEOTIDE SEQUENCE [LARGE SCALE GENOMIC DNA]</scope>
    <source>
        <strain evidence="2 3">CGMCC 1.6291</strain>
    </source>
</reference>
<dbReference type="EMBL" id="FOEG01000002">
    <property type="protein sequence ID" value="SEO74024.1"/>
    <property type="molecule type" value="Genomic_DNA"/>
</dbReference>
<dbReference type="Proteomes" id="UP000199657">
    <property type="component" value="Unassembled WGS sequence"/>
</dbReference>
<evidence type="ECO:0000313" key="2">
    <source>
        <dbReference type="EMBL" id="SEO74024.1"/>
    </source>
</evidence>
<proteinExistence type="predicted"/>
<accession>A0A1H8S6J6</accession>
<dbReference type="Pfam" id="PF05437">
    <property type="entry name" value="AzlD"/>
    <property type="match status" value="1"/>
</dbReference>
<organism evidence="2 3">
    <name type="scientific">Aquisalimonas asiatica</name>
    <dbReference type="NCBI Taxonomy" id="406100"/>
    <lineage>
        <taxon>Bacteria</taxon>
        <taxon>Pseudomonadati</taxon>
        <taxon>Pseudomonadota</taxon>
        <taxon>Gammaproteobacteria</taxon>
        <taxon>Chromatiales</taxon>
        <taxon>Ectothiorhodospiraceae</taxon>
        <taxon>Aquisalimonas</taxon>
    </lineage>
</organism>
<evidence type="ECO:0000256" key="1">
    <source>
        <dbReference type="SAM" id="Phobius"/>
    </source>
</evidence>
<dbReference type="AlphaFoldDB" id="A0A1H8S6J6"/>
<dbReference type="InterPro" id="IPR008407">
    <property type="entry name" value="Brnchd-chn_aa_trnsp_AzlD"/>
</dbReference>
<feature type="transmembrane region" description="Helical" evidence="1">
    <location>
        <begin position="80"/>
        <end position="104"/>
    </location>
</feature>
<feature type="transmembrane region" description="Helical" evidence="1">
    <location>
        <begin position="41"/>
        <end position="60"/>
    </location>
</feature>
<protein>
    <submittedName>
        <fullName evidence="2">Branched-chain amino acid transport protein</fullName>
    </submittedName>
</protein>
<gene>
    <name evidence="2" type="ORF">SAMN04488052_102521</name>
</gene>
<sequence length="108" mass="11341">MSLRPEVLLAIALCVVVTVIPRILPLALARRMRLPPLVEAWLTYVPVAVIAALLVDQVLLVGDDPGITWSWPHVSAGVTVVAIAAASRSITLTVVGGVVVFSLAQALV</sequence>
<keyword evidence="1" id="KW-1133">Transmembrane helix</keyword>
<keyword evidence="3" id="KW-1185">Reference proteome</keyword>
<evidence type="ECO:0000313" key="3">
    <source>
        <dbReference type="Proteomes" id="UP000199657"/>
    </source>
</evidence>
<keyword evidence="1" id="KW-0472">Membrane</keyword>
<feature type="transmembrane region" description="Helical" evidence="1">
    <location>
        <begin position="6"/>
        <end position="29"/>
    </location>
</feature>